<evidence type="ECO:0000313" key="5">
    <source>
        <dbReference type="EMBL" id="PSL46736.1"/>
    </source>
</evidence>
<dbReference type="Pfam" id="PF13585">
    <property type="entry name" value="CHU_C"/>
    <property type="match status" value="1"/>
</dbReference>
<proteinExistence type="predicted"/>
<gene>
    <name evidence="5" type="ORF">CLV51_103718</name>
</gene>
<keyword evidence="3" id="KW-0106">Calcium</keyword>
<keyword evidence="6" id="KW-1185">Reference proteome</keyword>
<comment type="caution">
    <text evidence="5">The sequence shown here is derived from an EMBL/GenBank/DDBJ whole genome shotgun (WGS) entry which is preliminary data.</text>
</comment>
<dbReference type="InterPro" id="IPR038081">
    <property type="entry name" value="CalX-like_sf"/>
</dbReference>
<dbReference type="Gene3D" id="2.60.40.2030">
    <property type="match status" value="4"/>
</dbReference>
<dbReference type="SUPFAM" id="SSF141072">
    <property type="entry name" value="CalX-like"/>
    <property type="match status" value="8"/>
</dbReference>
<dbReference type="Proteomes" id="UP000240971">
    <property type="component" value="Unassembled WGS sequence"/>
</dbReference>
<reference evidence="5 6" key="1">
    <citation type="submission" date="2018-03" db="EMBL/GenBank/DDBJ databases">
        <title>Genomic Encyclopedia of Archaeal and Bacterial Type Strains, Phase II (KMG-II): from individual species to whole genera.</title>
        <authorList>
            <person name="Goeker M."/>
        </authorList>
    </citation>
    <scope>NUCLEOTIDE SEQUENCE [LARGE SCALE GENOMIC DNA]</scope>
    <source>
        <strain evidence="5 6">DSM 24859</strain>
    </source>
</reference>
<dbReference type="Pfam" id="PF03160">
    <property type="entry name" value="Calx-beta"/>
    <property type="match status" value="6"/>
</dbReference>
<feature type="domain" description="Calx-beta" evidence="4">
    <location>
        <begin position="1684"/>
        <end position="1748"/>
    </location>
</feature>
<keyword evidence="1" id="KW-0732">Signal</keyword>
<dbReference type="EMBL" id="PYAW01000003">
    <property type="protein sequence ID" value="PSL46736.1"/>
    <property type="molecule type" value="Genomic_DNA"/>
</dbReference>
<feature type="domain" description="Calx-beta" evidence="4">
    <location>
        <begin position="474"/>
        <end position="572"/>
    </location>
</feature>
<feature type="domain" description="Calx-beta" evidence="4">
    <location>
        <begin position="1318"/>
        <end position="1391"/>
    </location>
</feature>
<evidence type="ECO:0000259" key="4">
    <source>
        <dbReference type="Pfam" id="PF03160"/>
    </source>
</evidence>
<name>A0A2P8HKJ6_CHINA</name>
<evidence type="ECO:0000256" key="2">
    <source>
        <dbReference type="ARBA" id="ARBA00022737"/>
    </source>
</evidence>
<keyword evidence="2" id="KW-0677">Repeat</keyword>
<organism evidence="5 6">
    <name type="scientific">Chitinophaga niastensis</name>
    <dbReference type="NCBI Taxonomy" id="536980"/>
    <lineage>
        <taxon>Bacteria</taxon>
        <taxon>Pseudomonadati</taxon>
        <taxon>Bacteroidota</taxon>
        <taxon>Chitinophagia</taxon>
        <taxon>Chitinophagales</taxon>
        <taxon>Chitinophagaceae</taxon>
        <taxon>Chitinophaga</taxon>
    </lineage>
</organism>
<accession>A0A2P8HKJ6</accession>
<sequence>MLLLSHPKKVYRLTMSTLAWYATMLLILLLQAFSAGAQAVRVINPGGGTATPGSGLRIEIALDNNSGQTTKGAIQVYRLGNTESYSGAYSDQGINSSFIMKNVSLNTGSANIKPVICEISEVLGAGTTANPYRVNITGTLKIARFPFFTDANVTMTISYVKGDNYFITDYTVISPQSPSYKPYLYVSEYSVIQQDPTYPAADQDAPASSTCAKGFIDNTPHPTLVGQFKDLSTCPGTPAFTHVFVANNDKFDTYYAGDQYYRDDKVNYALSNIVNTVSGANKGLAAAVAMPQIDNANVASGTAVMVGYGADPTFADYAAIRSSVLTSRPTSTGSTPIQVEFATPTAMDDEGNAGNNHFPASLKLKVLTGGVLNAPSYINVKVNNPGTAVQGTDYDFEPGYMIPAGTYTAGQTIALQNVIIHGNDILQYNRDVTFELVPPVCSSLGLVSIGAATTCKYTIRDDEDRTLTLMVPASINEGNTVTGKVSLPGTVTVSEDTWVTLTTVAGTTATAADYTLPAKVLIPAGGHDADINITAVADKILEPTQILKFKVDAVVMGQAQTTTSTPINITDDTRNHPENLIISLVPDPAFTSFKEGNAGVLNVSLPTGVTTLIPITVNISQLSGVATAVADYKLLPSTGTITDHSFPVNLSLIADQRIEGDETLVLSAAGSDGTPTAFTAAPFSISIIDGDLPLKNPITLHLPVTSTNEGDTPGAEFWAELPTGLTTEIPITINLAAGSASTALPGSYVPFPASVTIVKDALASNHIFFSATANKVFDDTRDLIVDGSSLQTGITVGSSVTLTINDQTDVSQKKLTLTAVTTPLNEGDSTRFKIALPVGYTSAKDISIALTKNSVGTEASNSDFGFLQTAITLPKNTTSATTQYTVINAISDLIIEKDEILNISGAATGYQVGDASLVINDLTRRNPANTLLTFSALNTALNEVGNPTSTPVNFTLPAGVTTEIPITVDLSNTTGTATRNADYNLPAAVILNGPSGAGTALLNILPDMLVEGPENIHLAPGVSDAYSTPYTITPVPGLDFTIKDAQYPVTIILSSTPDPVLEGASSTLTATLPNSWIAGKDIVIALTKDVASTAGAGRYTSLPATVTIPATKGNGTAAIPLNTTTNNILDDDAYVIMKGNSGDPNMGTTNDTIFIKDNTINQPGAKNITLTPDMTLIPEGQTAKITVSIPYASAKDIYINLSADAASEATAALDYNLINTPLHLTPGTQTATFDVVKALSDMVLEKDESLTLLSSATTTSNIHYTVNNLSLHIKDLTRTDPNNRIITATTFKPSPLTEGDLGNMTFSLPAGVTTEVPITVNIPQTGGTAEAGLDYTLAVTTTFSSGNNTTTPLVIKHDNFTEGPETIQFTGTASDPIDPYQVNISNIVINDDPSQYPLPGPIIIKSSLAAIDEGGVPTILSVQLPNGLQAGQPIAVKIDKGAASTALATDHTALPASITILKGDNETASPVKLYAVADMILEDDQTVILKGTVTDPVFNSAVVKDTTIIIHDKTRDNPATGYIHLIAVTPGTHVLEGNTYTASVSLAPGVTSSKPFSVGLTLSAASVANASDITGLPSVVIIPVGQTSQTFTFTAKTDFILEKSELLRIVATPQTFTGMKADSLDVIIDDATHLDPSNLRVEMRIDSAVIHEGSNTAVTFGFINDQITSTDDIIINISRDAVASTADASDYSGLPAQVTLKAGQHSMIQQLHVIYDNILEGDEQVQFVAQLVTPGYTIQQPGMLLIPESGNMSVQLQKGTDAAEPATNGSFLIKFPGTSTAAADVKVVFYVSNIAGATNFAPIQTSAVIPVGKNSVSIPVNVIDNFVIEGDEQIAVSLMLAQMKRFGKNYVFNVNDQDTLKVLVHDDESNNSGQKAEDRKVIIEKIADATGVGKDGSFRVRFTDTRLTAVKDVVVNYSIAGSATPDNDYTKLSGSLIIPAGQNGLTTKVVQLKKNLSGDDLTVDLQLQSVSSNIAGVVWQTGPNAAAEVIIQDNGAIKIDLLAASPNVTEGGSVQITMKAARTSPVDLPVHIKLDHDAIRNVTLSEGLPASDGVIIMLPAGQLQHTFTATVADNDVNDDNGFLKLNVLPYQSDSNTPPYVHGHAPDPNVIILDNDSLAVSFSTNIDSVREGVSNTLSFGLTFNRKSSRAVTVNYDFGAATTTLPYSFKLYDATPGVDFDNSNKQLTVAAGQTTGTFPVKVLSFERNRKFDVKLVSMTVPSGQNVPVAKAPVAATGVILNDDPYCKLCDSNGDGVPDSVSQYITDRHWQDDDKGKIQVSPAISPNGDGMGNELMYIKNINKYPHNEVVVFNRWGGTVFKTANYNNRSNNFNGRSNAGGQVGVDVPDGSYFYSITIWTDGGKTERYTGFIVIKR</sequence>
<dbReference type="GO" id="GO:0007154">
    <property type="term" value="P:cell communication"/>
    <property type="evidence" value="ECO:0007669"/>
    <property type="project" value="InterPro"/>
</dbReference>
<evidence type="ECO:0000256" key="3">
    <source>
        <dbReference type="ARBA" id="ARBA00022837"/>
    </source>
</evidence>
<evidence type="ECO:0000313" key="6">
    <source>
        <dbReference type="Proteomes" id="UP000240971"/>
    </source>
</evidence>
<evidence type="ECO:0000256" key="1">
    <source>
        <dbReference type="ARBA" id="ARBA00022729"/>
    </source>
</evidence>
<dbReference type="GO" id="GO:0016020">
    <property type="term" value="C:membrane"/>
    <property type="evidence" value="ECO:0007669"/>
    <property type="project" value="InterPro"/>
</dbReference>
<protein>
    <submittedName>
        <fullName evidence="5">Gliding motility-associated-like protein</fullName>
    </submittedName>
</protein>
<dbReference type="InterPro" id="IPR003644">
    <property type="entry name" value="Calx_beta"/>
</dbReference>
<feature type="domain" description="Calx-beta" evidence="4">
    <location>
        <begin position="1207"/>
        <end position="1257"/>
    </location>
</feature>
<feature type="domain" description="Calx-beta" evidence="4">
    <location>
        <begin position="2160"/>
        <end position="2240"/>
    </location>
</feature>
<feature type="domain" description="Calx-beta" evidence="4">
    <location>
        <begin position="1894"/>
        <end position="1994"/>
    </location>
</feature>